<keyword evidence="8" id="KW-1185">Reference proteome</keyword>
<dbReference type="AlphaFoldDB" id="A0A0L6W2K5"/>
<dbReference type="GO" id="GO:0006508">
    <property type="term" value="P:proteolysis"/>
    <property type="evidence" value="ECO:0007669"/>
    <property type="project" value="UniProtKB-KW"/>
</dbReference>
<dbReference type="EMBL" id="LGTE01000008">
    <property type="protein sequence ID" value="KNZ69807.1"/>
    <property type="molecule type" value="Genomic_DNA"/>
</dbReference>
<evidence type="ECO:0000313" key="8">
    <source>
        <dbReference type="Proteomes" id="UP000037175"/>
    </source>
</evidence>
<evidence type="ECO:0000256" key="5">
    <source>
        <dbReference type="SAM" id="Phobius"/>
    </source>
</evidence>
<organism evidence="7 8">
    <name type="scientific">Thermincola ferriacetica</name>
    <dbReference type="NCBI Taxonomy" id="281456"/>
    <lineage>
        <taxon>Bacteria</taxon>
        <taxon>Bacillati</taxon>
        <taxon>Bacillota</taxon>
        <taxon>Clostridia</taxon>
        <taxon>Eubacteriales</taxon>
        <taxon>Thermincolaceae</taxon>
        <taxon>Thermincola</taxon>
    </lineage>
</organism>
<dbReference type="PROSITE" id="PS50106">
    <property type="entry name" value="PDZ"/>
    <property type="match status" value="1"/>
</dbReference>
<evidence type="ECO:0000256" key="3">
    <source>
        <dbReference type="ARBA" id="ARBA00022801"/>
    </source>
</evidence>
<keyword evidence="2" id="KW-0645">Protease</keyword>
<comment type="similarity">
    <text evidence="1">Belongs to the peptidase S1C family.</text>
</comment>
<dbReference type="Pfam" id="PF13365">
    <property type="entry name" value="Trypsin_2"/>
    <property type="match status" value="1"/>
</dbReference>
<keyword evidence="5" id="KW-0812">Transmembrane</keyword>
<dbReference type="InterPro" id="IPR001478">
    <property type="entry name" value="PDZ"/>
</dbReference>
<dbReference type="FunFam" id="2.40.10.10:FF:000001">
    <property type="entry name" value="Periplasmic serine protease DegS"/>
    <property type="match status" value="1"/>
</dbReference>
<feature type="domain" description="PDZ" evidence="6">
    <location>
        <begin position="277"/>
        <end position="354"/>
    </location>
</feature>
<dbReference type="GO" id="GO:0004252">
    <property type="term" value="F:serine-type endopeptidase activity"/>
    <property type="evidence" value="ECO:0007669"/>
    <property type="project" value="InterPro"/>
</dbReference>
<evidence type="ECO:0000313" key="7">
    <source>
        <dbReference type="EMBL" id="KNZ69807.1"/>
    </source>
</evidence>
<keyword evidence="5" id="KW-0472">Membrane</keyword>
<dbReference type="SUPFAM" id="SSF50156">
    <property type="entry name" value="PDZ domain-like"/>
    <property type="match status" value="1"/>
</dbReference>
<name>A0A0L6W2K5_9FIRM</name>
<comment type="caution">
    <text evidence="7">The sequence shown here is derived from an EMBL/GenBank/DDBJ whole genome shotgun (WGS) entry which is preliminary data.</text>
</comment>
<dbReference type="InterPro" id="IPR043504">
    <property type="entry name" value="Peptidase_S1_PA_chymotrypsin"/>
</dbReference>
<dbReference type="InterPro" id="IPR051201">
    <property type="entry name" value="Chloro_Bact_Ser_Proteases"/>
</dbReference>
<feature type="transmembrane region" description="Helical" evidence="5">
    <location>
        <begin position="7"/>
        <end position="31"/>
    </location>
</feature>
<evidence type="ECO:0000256" key="1">
    <source>
        <dbReference type="ARBA" id="ARBA00010541"/>
    </source>
</evidence>
<dbReference type="InterPro" id="IPR001940">
    <property type="entry name" value="Peptidase_S1C"/>
</dbReference>
<dbReference type="Gene3D" id="2.40.10.10">
    <property type="entry name" value="Trypsin-like serine proteases"/>
    <property type="match status" value="2"/>
</dbReference>
<dbReference type="SMART" id="SM00228">
    <property type="entry name" value="PDZ"/>
    <property type="match status" value="1"/>
</dbReference>
<evidence type="ECO:0000256" key="4">
    <source>
        <dbReference type="ARBA" id="ARBA00022825"/>
    </source>
</evidence>
<dbReference type="PRINTS" id="PR00834">
    <property type="entry name" value="PROTEASES2C"/>
</dbReference>
<dbReference type="PATRIC" id="fig|281456.6.peg.1511"/>
<proteinExistence type="inferred from homology"/>
<dbReference type="Pfam" id="PF13180">
    <property type="entry name" value="PDZ_2"/>
    <property type="match status" value="1"/>
</dbReference>
<evidence type="ECO:0000259" key="6">
    <source>
        <dbReference type="PROSITE" id="PS50106"/>
    </source>
</evidence>
<reference evidence="8" key="1">
    <citation type="submission" date="2015-07" db="EMBL/GenBank/DDBJ databases">
        <title>Complete Genome of Thermincola ferriacetica strain Z-0001T.</title>
        <authorList>
            <person name="Lusk B."/>
            <person name="Badalamenti J.P."/>
            <person name="Parameswaran P."/>
            <person name="Bond D.R."/>
            <person name="Torres C.I."/>
        </authorList>
    </citation>
    <scope>NUCLEOTIDE SEQUENCE [LARGE SCALE GENOMIC DNA]</scope>
    <source>
        <strain evidence="8">Z-0001</strain>
    </source>
</reference>
<gene>
    <name evidence="7" type="ORF">Tfer_1417</name>
</gene>
<dbReference type="InterPro" id="IPR036034">
    <property type="entry name" value="PDZ_sf"/>
</dbReference>
<accession>A0A0L6W2K5</accession>
<keyword evidence="4" id="KW-0720">Serine protease</keyword>
<dbReference type="Proteomes" id="UP000037175">
    <property type="component" value="Unassembled WGS sequence"/>
</dbReference>
<protein>
    <submittedName>
        <fullName evidence="7">HtrA2 peptidase</fullName>
    </submittedName>
</protein>
<keyword evidence="3" id="KW-0378">Hydrolase</keyword>
<evidence type="ECO:0000256" key="2">
    <source>
        <dbReference type="ARBA" id="ARBA00022670"/>
    </source>
</evidence>
<dbReference type="PANTHER" id="PTHR43343">
    <property type="entry name" value="PEPTIDASE S12"/>
    <property type="match status" value="1"/>
</dbReference>
<sequence length="381" mass="40687" precursor="true">MSFQRKSFIVGIVILSFICGAVFTLGGSWALHMYKPTPVLANNPNENKSPAITIGPTTISTTVKEVSPAVVNIETEVVNQNGLQDNPFFNDPFFREFFGSQFDLTPRTEKGLGTGFIIKPDGYILTNEHVIRNAQKIKVKIQGMQTPLDARVIGADEELDLALIKVNPKGALPTLKLGDSDRIQVGDWVIAIGNPYGLDHTVTVGVISAKGRPVNISGKEYKNLLQTDAAINPGNSGGPLLNTGGEVIGINTAVNASAQGIGFAIPSATVKQVLDQLITKGKVVHPYLGVYLQTLDKELADYFGAPGTNGAVIADVTPGSPADSAGLQRGDIILEINKKKIKNSDEVVDLVKKSKVGDKLVMQVFRNGHSSFVTVTVGEKK</sequence>
<keyword evidence="5" id="KW-1133">Transmembrane helix</keyword>
<dbReference type="PANTHER" id="PTHR43343:SF3">
    <property type="entry name" value="PROTEASE DO-LIKE 8, CHLOROPLASTIC"/>
    <property type="match status" value="1"/>
</dbReference>
<dbReference type="RefSeq" id="WP_052217542.1">
    <property type="nucleotide sequence ID" value="NZ_LGTE01000008.1"/>
</dbReference>
<dbReference type="SUPFAM" id="SSF50494">
    <property type="entry name" value="Trypsin-like serine proteases"/>
    <property type="match status" value="1"/>
</dbReference>
<dbReference type="Gene3D" id="2.30.42.10">
    <property type="match status" value="1"/>
</dbReference>
<dbReference type="InterPro" id="IPR009003">
    <property type="entry name" value="Peptidase_S1_PA"/>
</dbReference>